<name>A0A8D8FQM2_CULPI</name>
<feature type="chain" id="PRO_5036260705" evidence="1">
    <location>
        <begin position="21"/>
        <end position="107"/>
    </location>
</feature>
<evidence type="ECO:0000313" key="2">
    <source>
        <dbReference type="EMBL" id="CAG6481587.1"/>
    </source>
</evidence>
<dbReference type="EMBL" id="HBUE01091107">
    <property type="protein sequence ID" value="CAG6481582.1"/>
    <property type="molecule type" value="Transcribed_RNA"/>
</dbReference>
<dbReference type="EMBL" id="HBUE01308262">
    <property type="protein sequence ID" value="CAG6582152.1"/>
    <property type="molecule type" value="Transcribed_RNA"/>
</dbReference>
<organism evidence="2">
    <name type="scientific">Culex pipiens</name>
    <name type="common">House mosquito</name>
    <dbReference type="NCBI Taxonomy" id="7175"/>
    <lineage>
        <taxon>Eukaryota</taxon>
        <taxon>Metazoa</taxon>
        <taxon>Ecdysozoa</taxon>
        <taxon>Arthropoda</taxon>
        <taxon>Hexapoda</taxon>
        <taxon>Insecta</taxon>
        <taxon>Pterygota</taxon>
        <taxon>Neoptera</taxon>
        <taxon>Endopterygota</taxon>
        <taxon>Diptera</taxon>
        <taxon>Nematocera</taxon>
        <taxon>Culicoidea</taxon>
        <taxon>Culicidae</taxon>
        <taxon>Culicinae</taxon>
        <taxon>Culicini</taxon>
        <taxon>Culex</taxon>
        <taxon>Culex</taxon>
    </lineage>
</organism>
<proteinExistence type="predicted"/>
<reference evidence="2" key="1">
    <citation type="submission" date="2021-05" db="EMBL/GenBank/DDBJ databases">
        <authorList>
            <person name="Alioto T."/>
            <person name="Alioto T."/>
            <person name="Gomez Garrido J."/>
        </authorList>
    </citation>
    <scope>NUCLEOTIDE SEQUENCE</scope>
</reference>
<sequence>MRNSLVLVQVVHVLSQLVQLYPVDEPIHVSPFRDHVLKDLRRRKGLVVLVQQPSPAKLLFPNSVDGSVEEHVPHRDWMFQNQRLLDDHVLFKRITDLLQTHQIYSVE</sequence>
<dbReference type="EMBL" id="HBUE01091109">
    <property type="protein sequence ID" value="CAG6481587.1"/>
    <property type="molecule type" value="Transcribed_RNA"/>
</dbReference>
<dbReference type="EMBL" id="HBUE01202076">
    <property type="protein sequence ID" value="CAG6530326.1"/>
    <property type="molecule type" value="Transcribed_RNA"/>
</dbReference>
<dbReference type="AlphaFoldDB" id="A0A8D8FQM2"/>
<feature type="signal peptide" evidence="1">
    <location>
        <begin position="1"/>
        <end position="20"/>
    </location>
</feature>
<accession>A0A8D8FQM2</accession>
<protein>
    <submittedName>
        <fullName evidence="2">(northern house mosquito) hypothetical protein</fullName>
    </submittedName>
</protein>
<evidence type="ECO:0000256" key="1">
    <source>
        <dbReference type="SAM" id="SignalP"/>
    </source>
</evidence>
<keyword evidence="1" id="KW-0732">Signal</keyword>